<evidence type="ECO:0000256" key="4">
    <source>
        <dbReference type="ARBA" id="ARBA00022759"/>
    </source>
</evidence>
<dbReference type="EMBL" id="JXBL01000001">
    <property type="protein sequence ID" value="KIE41229.1"/>
    <property type="molecule type" value="Genomic_DNA"/>
</dbReference>
<reference evidence="11 12" key="1">
    <citation type="submission" date="2015-01" db="EMBL/GenBank/DDBJ databases">
        <title>Genome sequence of the anaerobic bacterium Geobacter soli GSS01, a dissimilatory Fe(III) reducer from soil.</title>
        <authorList>
            <person name="Yang G."/>
            <person name="Zhou S."/>
        </authorList>
    </citation>
    <scope>NUCLEOTIDE SEQUENCE [LARGE SCALE GENOMIC DNA]</scope>
    <source>
        <strain evidence="11 12">GSS01</strain>
    </source>
</reference>
<evidence type="ECO:0000256" key="9">
    <source>
        <dbReference type="HAMAP-Rule" id="MF_00152"/>
    </source>
</evidence>
<dbReference type="GO" id="GO:0008081">
    <property type="term" value="F:phosphoric diester hydrolase activity"/>
    <property type="evidence" value="ECO:0007669"/>
    <property type="project" value="TreeGrafter"/>
</dbReference>
<feature type="binding site" evidence="9">
    <location>
        <position position="108"/>
    </location>
    <ligand>
        <name>Zn(2+)</name>
        <dbReference type="ChEBI" id="CHEBI:29105"/>
        <label>1</label>
    </ligand>
</feature>
<feature type="binding site" evidence="9">
    <location>
        <position position="216"/>
    </location>
    <ligand>
        <name>Zn(2+)</name>
        <dbReference type="ChEBI" id="CHEBI:29105"/>
        <label>2</label>
    </ligand>
</feature>
<dbReference type="SMART" id="SM00518">
    <property type="entry name" value="AP2Ec"/>
    <property type="match status" value="1"/>
</dbReference>
<dbReference type="PROSITE" id="PS00730">
    <property type="entry name" value="AP_NUCLEASE_F2_2"/>
    <property type="match status" value="1"/>
</dbReference>
<comment type="caution">
    <text evidence="11">The sequence shown here is derived from an EMBL/GenBank/DDBJ whole genome shotgun (WGS) entry which is preliminary data.</text>
</comment>
<dbReference type="InterPro" id="IPR036237">
    <property type="entry name" value="Xyl_isomerase-like_sf"/>
</dbReference>
<keyword evidence="5 9" id="KW-0227">DNA damage</keyword>
<dbReference type="Pfam" id="PF01261">
    <property type="entry name" value="AP_endonuc_2"/>
    <property type="match status" value="1"/>
</dbReference>
<gene>
    <name evidence="9" type="primary">nfo</name>
    <name evidence="11" type="ORF">SE37_00555</name>
</gene>
<comment type="function">
    <text evidence="9">Endonuclease IV plays a role in DNA repair. It cleaves phosphodiester bonds at apurinic or apyrimidinic (AP) sites, generating a 3'-hydroxyl group and a 5'-terminal sugar phosphate.</text>
</comment>
<name>A0A0C1TK83_9BACT</name>
<dbReference type="HAMAP" id="MF_00152">
    <property type="entry name" value="Nfo"/>
    <property type="match status" value="1"/>
</dbReference>
<dbReference type="PROSITE" id="PS00729">
    <property type="entry name" value="AP_NUCLEASE_F2_1"/>
    <property type="match status" value="1"/>
</dbReference>
<dbReference type="Gene3D" id="3.20.20.150">
    <property type="entry name" value="Divalent-metal-dependent TIM barrel enzymes"/>
    <property type="match status" value="1"/>
</dbReference>
<keyword evidence="12" id="KW-1185">Reference proteome</keyword>
<dbReference type="PROSITE" id="PS00731">
    <property type="entry name" value="AP_NUCLEASE_F2_3"/>
    <property type="match status" value="1"/>
</dbReference>
<keyword evidence="3 9" id="KW-0479">Metal-binding</keyword>
<dbReference type="PANTHER" id="PTHR21445:SF0">
    <property type="entry name" value="APURINIC-APYRIMIDINIC ENDONUCLEASE"/>
    <property type="match status" value="1"/>
</dbReference>
<evidence type="ECO:0000256" key="1">
    <source>
        <dbReference type="ARBA" id="ARBA00005340"/>
    </source>
</evidence>
<comment type="similarity">
    <text evidence="1 9">Belongs to the AP endonuclease 2 family.</text>
</comment>
<dbReference type="PANTHER" id="PTHR21445">
    <property type="entry name" value="ENDONUCLEASE IV ENDODEOXYRIBONUCLEASE IV"/>
    <property type="match status" value="1"/>
</dbReference>
<feature type="binding site" evidence="9">
    <location>
        <position position="231"/>
    </location>
    <ligand>
        <name>Zn(2+)</name>
        <dbReference type="ChEBI" id="CHEBI:29105"/>
        <label>3</label>
    </ligand>
</feature>
<dbReference type="AlphaFoldDB" id="A0A0C1TK83"/>
<evidence type="ECO:0000313" key="12">
    <source>
        <dbReference type="Proteomes" id="UP000031433"/>
    </source>
</evidence>
<feature type="binding site" evidence="9">
    <location>
        <position position="145"/>
    </location>
    <ligand>
        <name>Zn(2+)</name>
        <dbReference type="ChEBI" id="CHEBI:29105"/>
        <label>2</label>
    </ligand>
</feature>
<dbReference type="InterPro" id="IPR013022">
    <property type="entry name" value="Xyl_isomerase-like_TIM-brl"/>
</dbReference>
<dbReference type="GO" id="GO:0008833">
    <property type="term" value="F:deoxyribonuclease IV (phage-T4-induced) activity"/>
    <property type="evidence" value="ECO:0007669"/>
    <property type="project" value="UniProtKB-UniRule"/>
</dbReference>
<comment type="catalytic activity">
    <reaction evidence="9">
        <text>Endonucleolytic cleavage to 5'-phosphooligonucleotide end-products.</text>
        <dbReference type="EC" id="3.1.21.2"/>
    </reaction>
</comment>
<feature type="binding site" evidence="9">
    <location>
        <position position="179"/>
    </location>
    <ligand>
        <name>Zn(2+)</name>
        <dbReference type="ChEBI" id="CHEBI:29105"/>
        <label>2</label>
    </ligand>
</feature>
<accession>A0A0C1TK83</accession>
<dbReference type="NCBIfam" id="TIGR00587">
    <property type="entry name" value="nfo"/>
    <property type="match status" value="1"/>
</dbReference>
<evidence type="ECO:0000256" key="2">
    <source>
        <dbReference type="ARBA" id="ARBA00022722"/>
    </source>
</evidence>
<dbReference type="InterPro" id="IPR001719">
    <property type="entry name" value="AP_endonuc_2"/>
</dbReference>
<evidence type="ECO:0000256" key="8">
    <source>
        <dbReference type="ARBA" id="ARBA00023204"/>
    </source>
</evidence>
<evidence type="ECO:0000259" key="10">
    <source>
        <dbReference type="Pfam" id="PF01261"/>
    </source>
</evidence>
<feature type="binding site" evidence="9">
    <location>
        <position position="229"/>
    </location>
    <ligand>
        <name>Zn(2+)</name>
        <dbReference type="ChEBI" id="CHEBI:29105"/>
        <label>3</label>
    </ligand>
</feature>
<evidence type="ECO:0000313" key="11">
    <source>
        <dbReference type="EMBL" id="KIE41229.1"/>
    </source>
</evidence>
<dbReference type="RefSeq" id="WP_039642791.1">
    <property type="nucleotide sequence ID" value="NZ_JXBL01000001.1"/>
</dbReference>
<feature type="binding site" evidence="9">
    <location>
        <position position="68"/>
    </location>
    <ligand>
        <name>Zn(2+)</name>
        <dbReference type="ChEBI" id="CHEBI:29105"/>
        <label>1</label>
    </ligand>
</feature>
<dbReference type="InterPro" id="IPR018246">
    <property type="entry name" value="AP_endonuc_F2_Zn_BS"/>
</dbReference>
<dbReference type="CDD" id="cd00019">
    <property type="entry name" value="AP2Ec"/>
    <property type="match status" value="1"/>
</dbReference>
<dbReference type="GO" id="GO:0003906">
    <property type="term" value="F:DNA-(apurinic or apyrimidinic site) endonuclease activity"/>
    <property type="evidence" value="ECO:0007669"/>
    <property type="project" value="TreeGrafter"/>
</dbReference>
<feature type="binding site" evidence="9">
    <location>
        <position position="145"/>
    </location>
    <ligand>
        <name>Zn(2+)</name>
        <dbReference type="ChEBI" id="CHEBI:29105"/>
        <label>1</label>
    </ligand>
</feature>
<evidence type="ECO:0000256" key="3">
    <source>
        <dbReference type="ARBA" id="ARBA00022723"/>
    </source>
</evidence>
<feature type="domain" description="Xylose isomerase-like TIM barrel" evidence="10">
    <location>
        <begin position="25"/>
        <end position="266"/>
    </location>
</feature>
<dbReference type="GO" id="GO:0006284">
    <property type="term" value="P:base-excision repair"/>
    <property type="evidence" value="ECO:0007669"/>
    <property type="project" value="TreeGrafter"/>
</dbReference>
<evidence type="ECO:0000256" key="6">
    <source>
        <dbReference type="ARBA" id="ARBA00022801"/>
    </source>
</evidence>
<evidence type="ECO:0000256" key="7">
    <source>
        <dbReference type="ARBA" id="ARBA00022833"/>
    </source>
</evidence>
<sequence length="296" mass="32822">MKDYLGAHMSIAGGIHKAPARGTRVGCGVIQVFTQNSNQWRGKMPTDGEAALFREQWEAAGLHEIVAHDIYLINLAAPPGETRDKSFAAFREEMERCARLGIGMIVMHPGAHLGDGEETGIRRICEAFDRLIPAVPEFAGVILLETTAGQGTSLGHTFEHLAAIIAGTAFPDRFAVCFDTCHAFAAGYDFTTGEGYRRVFAEFDRLVGLDRLRCFHLNDSRKGLNSRVDRHEHIGRGMLGLEPFRLLMNDGRFTTVPKILETPKGDDDEFDVMNLNTLRGLARRHTTKERTEPCPN</sequence>
<evidence type="ECO:0000256" key="5">
    <source>
        <dbReference type="ARBA" id="ARBA00022763"/>
    </source>
</evidence>
<dbReference type="Proteomes" id="UP000031433">
    <property type="component" value="Unassembled WGS sequence"/>
</dbReference>
<feature type="binding site" evidence="9">
    <location>
        <position position="261"/>
    </location>
    <ligand>
        <name>Zn(2+)</name>
        <dbReference type="ChEBI" id="CHEBI:29105"/>
        <label>2</label>
    </ligand>
</feature>
<dbReference type="GO" id="GO:0008270">
    <property type="term" value="F:zinc ion binding"/>
    <property type="evidence" value="ECO:0007669"/>
    <property type="project" value="UniProtKB-UniRule"/>
</dbReference>
<dbReference type="FunFam" id="3.20.20.150:FF:000001">
    <property type="entry name" value="Probable endonuclease 4"/>
    <property type="match status" value="1"/>
</dbReference>
<proteinExistence type="inferred from homology"/>
<dbReference type="EC" id="3.1.21.2" evidence="9"/>
<feature type="binding site" evidence="9">
    <location>
        <position position="182"/>
    </location>
    <ligand>
        <name>Zn(2+)</name>
        <dbReference type="ChEBI" id="CHEBI:29105"/>
        <label>3</label>
    </ligand>
</feature>
<keyword evidence="7 9" id="KW-0862">Zinc</keyword>
<keyword evidence="4 9" id="KW-0255">Endonuclease</keyword>
<comment type="cofactor">
    <cofactor evidence="9">
        <name>Zn(2+)</name>
        <dbReference type="ChEBI" id="CHEBI:29105"/>
    </cofactor>
    <text evidence="9">Binds 3 Zn(2+) ions.</text>
</comment>
<dbReference type="SUPFAM" id="SSF51658">
    <property type="entry name" value="Xylose isomerase-like"/>
    <property type="match status" value="1"/>
</dbReference>
<protein>
    <recommendedName>
        <fullName evidence="9">Probable endonuclease 4</fullName>
        <ecNumber evidence="9">3.1.21.2</ecNumber>
    </recommendedName>
    <alternativeName>
        <fullName evidence="9">Endodeoxyribonuclease IV</fullName>
    </alternativeName>
    <alternativeName>
        <fullName evidence="9">Endonuclease IV</fullName>
    </alternativeName>
</protein>
<keyword evidence="6 9" id="KW-0378">Hydrolase</keyword>
<dbReference type="GO" id="GO:0003677">
    <property type="term" value="F:DNA binding"/>
    <property type="evidence" value="ECO:0007669"/>
    <property type="project" value="InterPro"/>
</dbReference>
<dbReference type="PROSITE" id="PS51432">
    <property type="entry name" value="AP_NUCLEASE_F2_4"/>
    <property type="match status" value="1"/>
</dbReference>
<organism evidence="11 12">
    <name type="scientific">Geobacter soli</name>
    <dbReference type="NCBI Taxonomy" id="1510391"/>
    <lineage>
        <taxon>Bacteria</taxon>
        <taxon>Pseudomonadati</taxon>
        <taxon>Thermodesulfobacteriota</taxon>
        <taxon>Desulfuromonadia</taxon>
        <taxon>Geobacterales</taxon>
        <taxon>Geobacteraceae</taxon>
        <taxon>Geobacter</taxon>
    </lineage>
</organism>
<keyword evidence="2 9" id="KW-0540">Nuclease</keyword>
<keyword evidence="8 9" id="KW-0234">DNA repair</keyword>